<dbReference type="Pfam" id="PF13374">
    <property type="entry name" value="TPR_10"/>
    <property type="match status" value="1"/>
</dbReference>
<feature type="region of interest" description="Disordered" evidence="11">
    <location>
        <begin position="860"/>
        <end position="880"/>
    </location>
</feature>
<dbReference type="InterPro" id="IPR002151">
    <property type="entry name" value="Kinesin_light"/>
</dbReference>
<keyword evidence="4" id="KW-0493">Microtubule</keyword>
<comment type="subcellular location">
    <subcellularLocation>
        <location evidence="1">Cytoplasm</location>
        <location evidence="1">Cytoskeleton</location>
    </subcellularLocation>
</comment>
<dbReference type="AlphaFoldDB" id="A0A085W708"/>
<protein>
    <recommendedName>
        <fullName evidence="12">CHAT domain-containing protein</fullName>
    </recommendedName>
</protein>
<feature type="repeat" description="TPR" evidence="10">
    <location>
        <begin position="411"/>
        <end position="444"/>
    </location>
</feature>
<evidence type="ECO:0000256" key="1">
    <source>
        <dbReference type="ARBA" id="ARBA00004245"/>
    </source>
</evidence>
<dbReference type="SUPFAM" id="SSF48452">
    <property type="entry name" value="TPR-like"/>
    <property type="match status" value="2"/>
</dbReference>
<dbReference type="PATRIC" id="fig|394096.3.peg.6922"/>
<dbReference type="Pfam" id="PF12770">
    <property type="entry name" value="CHAT"/>
    <property type="match status" value="1"/>
</dbReference>
<name>A0A085W708_9BACT</name>
<evidence type="ECO:0000256" key="5">
    <source>
        <dbReference type="ARBA" id="ARBA00022737"/>
    </source>
</evidence>
<organism evidence="13 14">
    <name type="scientific">Hyalangium minutum</name>
    <dbReference type="NCBI Taxonomy" id="394096"/>
    <lineage>
        <taxon>Bacteria</taxon>
        <taxon>Pseudomonadati</taxon>
        <taxon>Myxococcota</taxon>
        <taxon>Myxococcia</taxon>
        <taxon>Myxococcales</taxon>
        <taxon>Cystobacterineae</taxon>
        <taxon>Archangiaceae</taxon>
        <taxon>Hyalangium</taxon>
    </lineage>
</organism>
<dbReference type="GO" id="GO:0005871">
    <property type="term" value="C:kinesin complex"/>
    <property type="evidence" value="ECO:0007669"/>
    <property type="project" value="InterPro"/>
</dbReference>
<dbReference type="InterPro" id="IPR019734">
    <property type="entry name" value="TPR_rpt"/>
</dbReference>
<evidence type="ECO:0000313" key="14">
    <source>
        <dbReference type="Proteomes" id="UP000028725"/>
    </source>
</evidence>
<dbReference type="InterPro" id="IPR011990">
    <property type="entry name" value="TPR-like_helical_dom_sf"/>
</dbReference>
<dbReference type="EMBL" id="JMCB01000017">
    <property type="protein sequence ID" value="KFE63471.1"/>
    <property type="molecule type" value="Genomic_DNA"/>
</dbReference>
<dbReference type="GO" id="GO:0005737">
    <property type="term" value="C:cytoplasm"/>
    <property type="evidence" value="ECO:0007669"/>
    <property type="project" value="TreeGrafter"/>
</dbReference>
<keyword evidence="6 10" id="KW-0802">TPR repeat</keyword>
<dbReference type="PANTHER" id="PTHR45783:SF3">
    <property type="entry name" value="KINESIN LIGHT CHAIN"/>
    <property type="match status" value="1"/>
</dbReference>
<dbReference type="PRINTS" id="PR00381">
    <property type="entry name" value="KINESINLIGHT"/>
</dbReference>
<evidence type="ECO:0000256" key="9">
    <source>
        <dbReference type="ARBA" id="ARBA00023212"/>
    </source>
</evidence>
<evidence type="ECO:0000256" key="4">
    <source>
        <dbReference type="ARBA" id="ARBA00022701"/>
    </source>
</evidence>
<gene>
    <name evidence="13" type="ORF">DB31_2589</name>
</gene>
<dbReference type="PANTHER" id="PTHR45783">
    <property type="entry name" value="KINESIN LIGHT CHAIN"/>
    <property type="match status" value="1"/>
</dbReference>
<dbReference type="SMART" id="SM00028">
    <property type="entry name" value="TPR"/>
    <property type="match status" value="11"/>
</dbReference>
<feature type="repeat" description="TPR" evidence="10">
    <location>
        <begin position="243"/>
        <end position="276"/>
    </location>
</feature>
<keyword evidence="5" id="KW-0677">Repeat</keyword>
<dbReference type="Pfam" id="PF13176">
    <property type="entry name" value="TPR_7"/>
    <property type="match status" value="1"/>
</dbReference>
<feature type="repeat" description="TPR" evidence="10">
    <location>
        <begin position="369"/>
        <end position="402"/>
    </location>
</feature>
<evidence type="ECO:0000256" key="7">
    <source>
        <dbReference type="ARBA" id="ARBA00023054"/>
    </source>
</evidence>
<evidence type="ECO:0000256" key="10">
    <source>
        <dbReference type="PROSITE-ProRule" id="PRU00339"/>
    </source>
</evidence>
<dbReference type="RefSeq" id="WP_044195748.1">
    <property type="nucleotide sequence ID" value="NZ_JMCB01000017.1"/>
</dbReference>
<sequence>MRQGLVAAVLILVGAAGCAGRGRVPTEERWREAQRAFDESVRLKDEGRYTEAVPIAERALHLREELLGRTHLEVSHCLHLLGEVHWRMGAYARAEPLMRRELAIREQVLGKEHLDVATTLNNLASLFFVQGLQAQAQPLYERALAIREAALGTHHPDVAMSLNNLATLLDDQGLYARAEPLHERALAIRERALGKKHPSVSASLTNLANLYKNQGFYARAEPLYERAIRIWEAASGRDHADLAIALNSLANLYREQGLYARAEPLYERAIAIREAALGQNHPDVAATLNNLAVLYDDRGLYSRAEPLYERVLAIWEQSQIQQHPHVAATLNNLALLYQRQGNASRAQQLHERALVIREAVFGEHHPVVAVSLNNLANLYKEQGLYARAEPLYERALAIREEALGQSHPDVAESLNDLGNLYACQGLYAQAERLYARALALREAALGQSHMLVAASLTSLALLYQRQGLHDRARPLYERALAVGEETLGKHHPQVITTLLHLARFSLSQQRLAEALPFYARAFTASEVFLRRELLGVSEVRLTRYLGLLRGEEEELYALASAHPEEPRVRHLALAAALLRKGRSVEELTHLSHLISRGLGEEDRRTFESLRAVRTQLSTLALSGPGTLSPADHQLRLQQLADEGDALEAGLAKRSAPMRALSSLPSPEEIIPRVVKALPRGSALVEFVAYRDSLLIPMRGALASQAPASLRYLALLLFADGRTHAVDLGPAERIDRAVLRLHQALESRTADASAAAQVLYQRVFRPIAPHLGKVQRLFVSPDGQLALVPFAALHDGRRYLVERMDITYLTSGKEALPRPEELPLANSVVVLADPQFVPALAAPSLDSGGVPALTKRSASVERVLSAQRSEGSDQPWPSLPGTRKEAETIHRLFPEARLLLGPAATKEALLTLKPPGILHVATHGFFLEDSTPSGSTRAVGYFGAAGDAGPQQPLADPLLRSGLVLAGTRAPPGPPRALAREDSLVTALELAGLDLWGTQLVVLSACDTGRGEVRLGQGVYGLRRALMVAGAESLVTSLWKVDDTVTHQLMALYYQHLLAGEGRSAALHQAMRTLRQTQPHPHFWAPFILAGQAGPLRGLEAQAQPSP</sequence>
<dbReference type="Gene3D" id="1.25.40.10">
    <property type="entry name" value="Tetratricopeptide repeat domain"/>
    <property type="match status" value="4"/>
</dbReference>
<evidence type="ECO:0000259" key="12">
    <source>
        <dbReference type="Pfam" id="PF12770"/>
    </source>
</evidence>
<dbReference type="GO" id="GO:0019894">
    <property type="term" value="F:kinesin binding"/>
    <property type="evidence" value="ECO:0007669"/>
    <property type="project" value="TreeGrafter"/>
</dbReference>
<feature type="domain" description="CHAT" evidence="12">
    <location>
        <begin position="753"/>
        <end position="1091"/>
    </location>
</feature>
<keyword evidence="7" id="KW-0175">Coiled coil</keyword>
<dbReference type="PROSITE" id="PS50005">
    <property type="entry name" value="TPR"/>
    <property type="match status" value="4"/>
</dbReference>
<evidence type="ECO:0000256" key="11">
    <source>
        <dbReference type="SAM" id="MobiDB-lite"/>
    </source>
</evidence>
<keyword evidence="9" id="KW-0206">Cytoskeleton</keyword>
<evidence type="ECO:0000256" key="8">
    <source>
        <dbReference type="ARBA" id="ARBA00023175"/>
    </source>
</evidence>
<evidence type="ECO:0000256" key="3">
    <source>
        <dbReference type="ARBA" id="ARBA00022490"/>
    </source>
</evidence>
<dbReference type="GO" id="GO:0005874">
    <property type="term" value="C:microtubule"/>
    <property type="evidence" value="ECO:0007669"/>
    <property type="project" value="UniProtKB-KW"/>
</dbReference>
<evidence type="ECO:0000256" key="2">
    <source>
        <dbReference type="ARBA" id="ARBA00009622"/>
    </source>
</evidence>
<evidence type="ECO:0000313" key="13">
    <source>
        <dbReference type="EMBL" id="KFE63471.1"/>
    </source>
</evidence>
<dbReference type="STRING" id="394096.DB31_2589"/>
<keyword evidence="3" id="KW-0963">Cytoplasm</keyword>
<evidence type="ECO:0000256" key="6">
    <source>
        <dbReference type="ARBA" id="ARBA00022803"/>
    </source>
</evidence>
<feature type="repeat" description="TPR" evidence="10">
    <location>
        <begin position="453"/>
        <end position="486"/>
    </location>
</feature>
<dbReference type="GO" id="GO:0007018">
    <property type="term" value="P:microtubule-based movement"/>
    <property type="evidence" value="ECO:0007669"/>
    <property type="project" value="TreeGrafter"/>
</dbReference>
<dbReference type="Pfam" id="PF13424">
    <property type="entry name" value="TPR_12"/>
    <property type="match status" value="5"/>
</dbReference>
<comment type="similarity">
    <text evidence="2">Belongs to the kinesin light chain family.</text>
</comment>
<dbReference type="InterPro" id="IPR024983">
    <property type="entry name" value="CHAT_dom"/>
</dbReference>
<reference evidence="13 14" key="1">
    <citation type="submission" date="2014-04" db="EMBL/GenBank/DDBJ databases">
        <title>Genome assembly of Hyalangium minutum DSM 14724.</title>
        <authorList>
            <person name="Sharma G."/>
            <person name="Subramanian S."/>
        </authorList>
    </citation>
    <scope>NUCLEOTIDE SEQUENCE [LARGE SCALE GENOMIC DNA]</scope>
    <source>
        <strain evidence="13 14">DSM 14724</strain>
    </source>
</reference>
<dbReference type="OrthoDB" id="9761935at2"/>
<proteinExistence type="inferred from homology"/>
<keyword evidence="14" id="KW-1185">Reference proteome</keyword>
<keyword evidence="8" id="KW-0505">Motor protein</keyword>
<accession>A0A085W708</accession>
<comment type="caution">
    <text evidence="13">The sequence shown here is derived from an EMBL/GenBank/DDBJ whole genome shotgun (WGS) entry which is preliminary data.</text>
</comment>
<dbReference type="Proteomes" id="UP000028725">
    <property type="component" value="Unassembled WGS sequence"/>
</dbReference>
<dbReference type="PROSITE" id="PS51257">
    <property type="entry name" value="PROKAR_LIPOPROTEIN"/>
    <property type="match status" value="1"/>
</dbReference>